<dbReference type="SUPFAM" id="SSF53756">
    <property type="entry name" value="UDP-Glycosyltransferase/glycogen phosphorylase"/>
    <property type="match status" value="2"/>
</dbReference>
<evidence type="ECO:0008006" key="4">
    <source>
        <dbReference type="Google" id="ProtNLM"/>
    </source>
</evidence>
<dbReference type="AlphaFoldDB" id="A0A8B2NNA4"/>
<keyword evidence="3" id="KW-1185">Reference proteome</keyword>
<evidence type="ECO:0000256" key="1">
    <source>
        <dbReference type="SAM" id="MobiDB-lite"/>
    </source>
</evidence>
<dbReference type="Proteomes" id="UP000249590">
    <property type="component" value="Unassembled WGS sequence"/>
</dbReference>
<dbReference type="Pfam" id="PF13692">
    <property type="entry name" value="Glyco_trans_1_4"/>
    <property type="match status" value="1"/>
</dbReference>
<reference evidence="2 3" key="1">
    <citation type="submission" date="2018-05" db="EMBL/GenBank/DDBJ databases">
        <title>Acuticoccus sediminis sp. nov., isolated from deep-sea sediment of Indian Ocean.</title>
        <authorList>
            <person name="Liu X."/>
            <person name="Lai Q."/>
            <person name="Du Y."/>
            <person name="Sun F."/>
            <person name="Zhang X."/>
            <person name="Wang S."/>
            <person name="Shao Z."/>
        </authorList>
    </citation>
    <scope>NUCLEOTIDE SEQUENCE [LARGE SCALE GENOMIC DNA]</scope>
    <source>
        <strain evidence="2 3">PTG4-2</strain>
    </source>
</reference>
<proteinExistence type="predicted"/>
<evidence type="ECO:0000313" key="2">
    <source>
        <dbReference type="EMBL" id="RAI00091.1"/>
    </source>
</evidence>
<dbReference type="Gene3D" id="3.40.50.2000">
    <property type="entry name" value="Glycogen Phosphorylase B"/>
    <property type="match status" value="2"/>
</dbReference>
<feature type="region of interest" description="Disordered" evidence="1">
    <location>
        <begin position="234"/>
        <end position="253"/>
    </location>
</feature>
<name>A0A8B2NNA4_9HYPH</name>
<sequence length="871" mass="95832">MERALGVEGAYGFFAEMPGSCHGTASIELYAVDVDRVRFVKARQMDVCHNDGFSPLDLEAALATAREPGSVAIVVWDAAHNPAGRAKVLYDIVASRRPAVLFGFCHDEFGTGLWEPLQSSAIKTCLIRPESFERFKGEARAIGLSFDTVWMCKPRLPTFALTEVLSHPRTALILDIDDNEEAFSRGSGSWGRWYGETSINKAALYRDRISIRSVASVSLQERFGGEIVRHARSRLDGPEAGGPAAARPAPGSAERQGEALRVVFIGTVRPHKGLLEAARAIRMIAFQRKVPVTLTVGGTFSPPGLEDELVGAGVETIGMVPSADLTRTLAQYDVVLTGYPGSAGSQDINTYQISSKIGDALQVGLPVLVPRSPATLDLEGIPGVHLFEVDSFETVLVELAKNPRPAPDLPDSFSLPAAYRTFVRLEQEARALASKNRLRPSPPSDGRRNIVLLWKQHDSGLYGRRVDQIARVLAERVKDACVRVVEFGEPRALAVQNTAAMSTSAEALCVGDTRRKLSGIVQNGVHYHSIIAEDRHGEDASGPAFGFAEAFDAFLHSHQICAANSIVIAFPLHYLGAVVDDLLPIFRRFQTIVDVVDNQLSWSARTLWPERIARYRTLCDLAHSVIFNSINNQESMLKSSIVEESKLRLIPNWYLPPKTRAPLDELWCSRASDEIHVLYSGDLNNRIDWDLLDAVAAQIGSRGGMLHIVGASERVSKDLEHLLRRPHCIYHGPMREEAVLAIAEMCRFAVVPHILNDLSALMNPLKIRMYAAVGLPHVVTDVPGLDRGSDLTIVAQDHDQFLAHVRELLSRNDDPHRRIPPAPAFPPEAAAYCAVVEAVFETVRQRYELRPPRLPQMEPVELFSVIEEPVA</sequence>
<protein>
    <recommendedName>
        <fullName evidence="4">Glycosyltransferase involved in cell wall biosynthesis</fullName>
    </recommendedName>
</protein>
<feature type="compositionally biased region" description="Low complexity" evidence="1">
    <location>
        <begin position="241"/>
        <end position="253"/>
    </location>
</feature>
<organism evidence="2 3">
    <name type="scientific">Acuticoccus sediminis</name>
    <dbReference type="NCBI Taxonomy" id="2184697"/>
    <lineage>
        <taxon>Bacteria</taxon>
        <taxon>Pseudomonadati</taxon>
        <taxon>Pseudomonadota</taxon>
        <taxon>Alphaproteobacteria</taxon>
        <taxon>Hyphomicrobiales</taxon>
        <taxon>Amorphaceae</taxon>
        <taxon>Acuticoccus</taxon>
    </lineage>
</organism>
<gene>
    <name evidence="2" type="ORF">DLJ53_20455</name>
</gene>
<accession>A0A8B2NNA4</accession>
<comment type="caution">
    <text evidence="2">The sequence shown here is derived from an EMBL/GenBank/DDBJ whole genome shotgun (WGS) entry which is preliminary data.</text>
</comment>
<dbReference type="EMBL" id="QHHQ01000004">
    <property type="protein sequence ID" value="RAI00091.1"/>
    <property type="molecule type" value="Genomic_DNA"/>
</dbReference>
<evidence type="ECO:0000313" key="3">
    <source>
        <dbReference type="Proteomes" id="UP000249590"/>
    </source>
</evidence>